<gene>
    <name evidence="2" type="ORF">CSOJ01_14627</name>
</gene>
<dbReference type="Proteomes" id="UP000652219">
    <property type="component" value="Unassembled WGS sequence"/>
</dbReference>
<sequence>MNALSMEARSRPPAMPPGGTAGQLLLPDSVGAVPRAPPLCGPEGNLGAALTGRGFLVSYVSLGTQRA</sequence>
<accession>A0A8H6IQ66</accession>
<comment type="caution">
    <text evidence="2">The sequence shown here is derived from an EMBL/GenBank/DDBJ whole genome shotgun (WGS) entry which is preliminary data.</text>
</comment>
<dbReference type="AlphaFoldDB" id="A0A8H6IQ66"/>
<keyword evidence="3" id="KW-1185">Reference proteome</keyword>
<protein>
    <submittedName>
        <fullName evidence="2">Uncharacterized protein</fullName>
    </submittedName>
</protein>
<feature type="region of interest" description="Disordered" evidence="1">
    <location>
        <begin position="1"/>
        <end position="23"/>
    </location>
</feature>
<evidence type="ECO:0000313" key="3">
    <source>
        <dbReference type="Proteomes" id="UP000652219"/>
    </source>
</evidence>
<evidence type="ECO:0000256" key="1">
    <source>
        <dbReference type="SAM" id="MobiDB-lite"/>
    </source>
</evidence>
<reference evidence="2 3" key="1">
    <citation type="journal article" date="2020" name="Phytopathology">
        <title>Genome Sequence Resources of Colletotrichum truncatum, C. plurivorum, C. musicola, and C. sojae: Four Species Pathogenic to Soybean (Glycine max).</title>
        <authorList>
            <person name="Rogerio F."/>
            <person name="Boufleur T.R."/>
            <person name="Ciampi-Guillardi M."/>
            <person name="Sukno S.A."/>
            <person name="Thon M.R."/>
            <person name="Massola Junior N.S."/>
            <person name="Baroncelli R."/>
        </authorList>
    </citation>
    <scope>NUCLEOTIDE SEQUENCE [LARGE SCALE GENOMIC DNA]</scope>
    <source>
        <strain evidence="2 3">LFN0009</strain>
    </source>
</reference>
<organism evidence="2 3">
    <name type="scientific">Colletotrichum sojae</name>
    <dbReference type="NCBI Taxonomy" id="2175907"/>
    <lineage>
        <taxon>Eukaryota</taxon>
        <taxon>Fungi</taxon>
        <taxon>Dikarya</taxon>
        <taxon>Ascomycota</taxon>
        <taxon>Pezizomycotina</taxon>
        <taxon>Sordariomycetes</taxon>
        <taxon>Hypocreomycetidae</taxon>
        <taxon>Glomerellales</taxon>
        <taxon>Glomerellaceae</taxon>
        <taxon>Colletotrichum</taxon>
        <taxon>Colletotrichum orchidearum species complex</taxon>
    </lineage>
</organism>
<proteinExistence type="predicted"/>
<dbReference type="EMBL" id="WIGN01000510">
    <property type="protein sequence ID" value="KAF6790051.1"/>
    <property type="molecule type" value="Genomic_DNA"/>
</dbReference>
<evidence type="ECO:0000313" key="2">
    <source>
        <dbReference type="EMBL" id="KAF6790051.1"/>
    </source>
</evidence>
<name>A0A8H6IQ66_9PEZI</name>